<feature type="region of interest" description="Disordered" evidence="5">
    <location>
        <begin position="328"/>
        <end position="396"/>
    </location>
</feature>
<dbReference type="EMBL" id="SNRW01005721">
    <property type="protein sequence ID" value="KAA6384518.1"/>
    <property type="molecule type" value="Genomic_DNA"/>
</dbReference>
<dbReference type="SUPFAM" id="SSF56112">
    <property type="entry name" value="Protein kinase-like (PK-like)"/>
    <property type="match status" value="1"/>
</dbReference>
<feature type="compositionally biased region" description="Polar residues" evidence="5">
    <location>
        <begin position="368"/>
        <end position="380"/>
    </location>
</feature>
<keyword evidence="3 4" id="KW-0067">ATP-binding</keyword>
<name>A0A5J4VPE8_9EUKA</name>
<gene>
    <name evidence="7" type="ORF">EZS28_019957</name>
</gene>
<dbReference type="InterPro" id="IPR008271">
    <property type="entry name" value="Ser/Thr_kinase_AS"/>
</dbReference>
<dbReference type="GO" id="GO:0004674">
    <property type="term" value="F:protein serine/threonine kinase activity"/>
    <property type="evidence" value="ECO:0007669"/>
    <property type="project" value="UniProtKB-EC"/>
</dbReference>
<dbReference type="PROSITE" id="PS50011">
    <property type="entry name" value="PROTEIN_KINASE_DOM"/>
    <property type="match status" value="1"/>
</dbReference>
<dbReference type="SMART" id="SM00220">
    <property type="entry name" value="S_TKc"/>
    <property type="match status" value="1"/>
</dbReference>
<sequence>MFLTTQATRKPGLQDWIIGKERFKVNGRDILGAGSFGEVYKGYKINKIGENQYETLRPVAIKLEELFVQPSQLYLESKIYKTMSMTKGFPRIYFWGEERGHRILIMDYLGPSVEEMFERFQRKFSLKTVLMLADQMITRVELLHSKNFIHRDIKPDNYLTGLGDKTGHLFMIDFGLAKLFINPETKKHISMKTGNRITGTVRYCSINTHQGLEQSRRDDLEAVGYVLIYLLKGYLPWQGVKGPNKEKKQESIGLMKKNLNLRKQLCNNMPEEFSLYIEYCRGLAFEQEPDYSYCRKLFRQAFAREGYQKDYIFEWNKPYIPAVVASPVQDPQQQSNQKVRGRGIRGRGRGIRQRGRRGRGEGIGVGNEASSDQDINQTHKLNQLENNNERLRDKERESVRKERIRRLETEYEKLHQFFVAHPRNRECQIKLNQIMKDLVKQREASLIIDEQQNELNKDQCGMVQLNQELMSFSPNQSTDTNSIHRLGVELSSPNAISPKSKIGIQKKKLGIEVESDKQLKDMLNQFEMNDSDDAQGFGEGVQGEGEDYEYYDYEDEGQGQDGNKKEDSDDLSLNSLSENYPSAISPQTFQIEQDTTSVDDEVFFLMHLALI</sequence>
<protein>
    <recommendedName>
        <fullName evidence="1">non-specific serine/threonine protein kinase</fullName>
        <ecNumber evidence="1">2.7.11.1</ecNumber>
    </recommendedName>
</protein>
<evidence type="ECO:0000313" key="8">
    <source>
        <dbReference type="Proteomes" id="UP000324800"/>
    </source>
</evidence>
<evidence type="ECO:0000256" key="4">
    <source>
        <dbReference type="PROSITE-ProRule" id="PRU10141"/>
    </source>
</evidence>
<feature type="region of interest" description="Disordered" evidence="5">
    <location>
        <begin position="553"/>
        <end position="579"/>
    </location>
</feature>
<accession>A0A5J4VPE8</accession>
<evidence type="ECO:0000256" key="5">
    <source>
        <dbReference type="SAM" id="MobiDB-lite"/>
    </source>
</evidence>
<dbReference type="Gene3D" id="1.10.510.10">
    <property type="entry name" value="Transferase(Phosphotransferase) domain 1"/>
    <property type="match status" value="1"/>
</dbReference>
<dbReference type="GO" id="GO:0005524">
    <property type="term" value="F:ATP binding"/>
    <property type="evidence" value="ECO:0007669"/>
    <property type="project" value="UniProtKB-UniRule"/>
</dbReference>
<evidence type="ECO:0000256" key="3">
    <source>
        <dbReference type="ARBA" id="ARBA00022840"/>
    </source>
</evidence>
<keyword evidence="2 4" id="KW-0547">Nucleotide-binding</keyword>
<dbReference type="PROSITE" id="PS00107">
    <property type="entry name" value="PROTEIN_KINASE_ATP"/>
    <property type="match status" value="1"/>
</dbReference>
<dbReference type="AlphaFoldDB" id="A0A5J4VPE8"/>
<dbReference type="CDD" id="cd14016">
    <property type="entry name" value="STKc_CK1"/>
    <property type="match status" value="1"/>
</dbReference>
<keyword evidence="7" id="KW-0418">Kinase</keyword>
<dbReference type="Pfam" id="PF00069">
    <property type="entry name" value="Pkinase"/>
    <property type="match status" value="1"/>
</dbReference>
<evidence type="ECO:0000259" key="6">
    <source>
        <dbReference type="PROSITE" id="PS50011"/>
    </source>
</evidence>
<dbReference type="EC" id="2.7.11.1" evidence="1"/>
<dbReference type="InterPro" id="IPR000719">
    <property type="entry name" value="Prot_kinase_dom"/>
</dbReference>
<proteinExistence type="predicted"/>
<dbReference type="InterPro" id="IPR011009">
    <property type="entry name" value="Kinase-like_dom_sf"/>
</dbReference>
<dbReference type="InterPro" id="IPR017441">
    <property type="entry name" value="Protein_kinase_ATP_BS"/>
</dbReference>
<feature type="compositionally biased region" description="Basic and acidic residues" evidence="5">
    <location>
        <begin position="387"/>
        <end position="396"/>
    </location>
</feature>
<dbReference type="InterPro" id="IPR050235">
    <property type="entry name" value="CK1_Ser-Thr_kinase"/>
</dbReference>
<feature type="compositionally biased region" description="Basic residues" evidence="5">
    <location>
        <begin position="339"/>
        <end position="357"/>
    </location>
</feature>
<organism evidence="7 8">
    <name type="scientific">Streblomastix strix</name>
    <dbReference type="NCBI Taxonomy" id="222440"/>
    <lineage>
        <taxon>Eukaryota</taxon>
        <taxon>Metamonada</taxon>
        <taxon>Preaxostyla</taxon>
        <taxon>Oxymonadida</taxon>
        <taxon>Streblomastigidae</taxon>
        <taxon>Streblomastix</taxon>
    </lineage>
</organism>
<evidence type="ECO:0000256" key="1">
    <source>
        <dbReference type="ARBA" id="ARBA00012513"/>
    </source>
</evidence>
<feature type="compositionally biased region" description="Polar residues" evidence="5">
    <location>
        <begin position="329"/>
        <end position="338"/>
    </location>
</feature>
<dbReference type="PROSITE" id="PS00108">
    <property type="entry name" value="PROTEIN_KINASE_ST"/>
    <property type="match status" value="1"/>
</dbReference>
<feature type="binding site" evidence="4">
    <location>
        <position position="62"/>
    </location>
    <ligand>
        <name>ATP</name>
        <dbReference type="ChEBI" id="CHEBI:30616"/>
    </ligand>
</feature>
<dbReference type="Proteomes" id="UP000324800">
    <property type="component" value="Unassembled WGS sequence"/>
</dbReference>
<evidence type="ECO:0000256" key="2">
    <source>
        <dbReference type="ARBA" id="ARBA00022741"/>
    </source>
</evidence>
<evidence type="ECO:0000313" key="7">
    <source>
        <dbReference type="EMBL" id="KAA6384518.1"/>
    </source>
</evidence>
<feature type="domain" description="Protein kinase" evidence="6">
    <location>
        <begin position="25"/>
        <end position="418"/>
    </location>
</feature>
<dbReference type="PANTHER" id="PTHR11909">
    <property type="entry name" value="CASEIN KINASE-RELATED"/>
    <property type="match status" value="1"/>
</dbReference>
<comment type="caution">
    <text evidence="7">The sequence shown here is derived from an EMBL/GenBank/DDBJ whole genome shotgun (WGS) entry which is preliminary data.</text>
</comment>
<reference evidence="7 8" key="1">
    <citation type="submission" date="2019-03" db="EMBL/GenBank/DDBJ databases">
        <title>Single cell metagenomics reveals metabolic interactions within the superorganism composed of flagellate Streblomastix strix and complex community of Bacteroidetes bacteria on its surface.</title>
        <authorList>
            <person name="Treitli S.C."/>
            <person name="Kolisko M."/>
            <person name="Husnik F."/>
            <person name="Keeling P."/>
            <person name="Hampl V."/>
        </authorList>
    </citation>
    <scope>NUCLEOTIDE SEQUENCE [LARGE SCALE GENOMIC DNA]</scope>
    <source>
        <strain evidence="7">ST1C</strain>
    </source>
</reference>
<dbReference type="OrthoDB" id="5800476at2759"/>
<keyword evidence="7" id="KW-0808">Transferase</keyword>